<dbReference type="InterPro" id="IPR018392">
    <property type="entry name" value="LysM"/>
</dbReference>
<dbReference type="CDD" id="cd00118">
    <property type="entry name" value="LysM"/>
    <property type="match status" value="1"/>
</dbReference>
<dbReference type="InterPro" id="IPR050570">
    <property type="entry name" value="Cell_wall_metabolism_enzyme"/>
</dbReference>
<sequence>MVKGVVSYMIRRAMSAIPALLCGVSVLSAAPSDRDPDDTLSSRRSLPLPVSRAEVILPRPALQPVKSFVPTSAEPIDTLDTQVWYIKVILYGDNTWMYAKDPAYIEDSSIYTEYWDGTASNPYNMPLDSLPEVWTVWMVDSLSQYHCPYQGKVNPRGKFGIRRGRRHQGVDLPLVSGSPVYAAFDGRVRVSRYVSGFGNLVVIRHENGLETFYAHLNRRDVERNDWVSAGDVIGLGGSTGRSTGPHLHFETRYKGFAFDPQWLINFDTGDLRHRFFSLKRSYFTPYSSYEQDFEDEFRNQEEDLKEDAEKAAMKYVTVKAGDSLSKIAQANGTTVARLCSLNGITVDTVLQIGRRLRVR</sequence>
<dbReference type="SUPFAM" id="SSF54106">
    <property type="entry name" value="LysM domain"/>
    <property type="match status" value="1"/>
</dbReference>
<dbReference type="PANTHER" id="PTHR21666">
    <property type="entry name" value="PEPTIDASE-RELATED"/>
    <property type="match status" value="1"/>
</dbReference>
<evidence type="ECO:0000259" key="2">
    <source>
        <dbReference type="PROSITE" id="PS51782"/>
    </source>
</evidence>
<dbReference type="SMART" id="SM00257">
    <property type="entry name" value="LysM"/>
    <property type="match status" value="1"/>
</dbReference>
<dbReference type="Pfam" id="PF01476">
    <property type="entry name" value="LysM"/>
    <property type="match status" value="1"/>
</dbReference>
<name>A0A9D9HI17_9BACT</name>
<dbReference type="Gene3D" id="3.10.350.10">
    <property type="entry name" value="LysM domain"/>
    <property type="match status" value="1"/>
</dbReference>
<dbReference type="Proteomes" id="UP000823661">
    <property type="component" value="Unassembled WGS sequence"/>
</dbReference>
<feature type="chain" id="PRO_5038472097" evidence="1">
    <location>
        <begin position="30"/>
        <end position="359"/>
    </location>
</feature>
<dbReference type="PANTHER" id="PTHR21666:SF270">
    <property type="entry name" value="MUREIN HYDROLASE ACTIVATOR ENVC"/>
    <property type="match status" value="1"/>
</dbReference>
<dbReference type="PROSITE" id="PS51782">
    <property type="entry name" value="LYSM"/>
    <property type="match status" value="1"/>
</dbReference>
<dbReference type="Gene3D" id="2.70.70.10">
    <property type="entry name" value="Glucose Permease (Domain IIA)"/>
    <property type="match status" value="1"/>
</dbReference>
<organism evidence="3 4">
    <name type="scientific">Candidatus Cryptobacteroides intestinavium</name>
    <dbReference type="NCBI Taxonomy" id="2840766"/>
    <lineage>
        <taxon>Bacteria</taxon>
        <taxon>Pseudomonadati</taxon>
        <taxon>Bacteroidota</taxon>
        <taxon>Bacteroidia</taxon>
        <taxon>Bacteroidales</taxon>
        <taxon>Candidatus Cryptobacteroides</taxon>
    </lineage>
</organism>
<dbReference type="SUPFAM" id="SSF51261">
    <property type="entry name" value="Duplicated hybrid motif"/>
    <property type="match status" value="1"/>
</dbReference>
<accession>A0A9D9HI17</accession>
<keyword evidence="1" id="KW-0732">Signal</keyword>
<protein>
    <submittedName>
        <fullName evidence="3">Peptidoglycan DD-metalloendopeptidase family protein</fullName>
    </submittedName>
</protein>
<dbReference type="InterPro" id="IPR036779">
    <property type="entry name" value="LysM_dom_sf"/>
</dbReference>
<dbReference type="AlphaFoldDB" id="A0A9D9HI17"/>
<evidence type="ECO:0000256" key="1">
    <source>
        <dbReference type="SAM" id="SignalP"/>
    </source>
</evidence>
<proteinExistence type="predicted"/>
<dbReference type="InterPro" id="IPR011055">
    <property type="entry name" value="Dup_hybrid_motif"/>
</dbReference>
<reference evidence="3" key="2">
    <citation type="journal article" date="2021" name="PeerJ">
        <title>Extensive microbial diversity within the chicken gut microbiome revealed by metagenomics and culture.</title>
        <authorList>
            <person name="Gilroy R."/>
            <person name="Ravi A."/>
            <person name="Getino M."/>
            <person name="Pursley I."/>
            <person name="Horton D.L."/>
            <person name="Alikhan N.F."/>
            <person name="Baker D."/>
            <person name="Gharbi K."/>
            <person name="Hall N."/>
            <person name="Watson M."/>
            <person name="Adriaenssens E.M."/>
            <person name="Foster-Nyarko E."/>
            <person name="Jarju S."/>
            <person name="Secka A."/>
            <person name="Antonio M."/>
            <person name="Oren A."/>
            <person name="Chaudhuri R.R."/>
            <person name="La Ragione R."/>
            <person name="Hildebrand F."/>
            <person name="Pallen M.J."/>
        </authorList>
    </citation>
    <scope>NUCLEOTIDE SEQUENCE</scope>
    <source>
        <strain evidence="3">B1-20833</strain>
    </source>
</reference>
<evidence type="ECO:0000313" key="4">
    <source>
        <dbReference type="Proteomes" id="UP000823661"/>
    </source>
</evidence>
<reference evidence="3" key="1">
    <citation type="submission" date="2020-10" db="EMBL/GenBank/DDBJ databases">
        <authorList>
            <person name="Gilroy R."/>
        </authorList>
    </citation>
    <scope>NUCLEOTIDE SEQUENCE</scope>
    <source>
        <strain evidence="3">B1-20833</strain>
    </source>
</reference>
<gene>
    <name evidence="3" type="ORF">IAC06_04425</name>
</gene>
<feature type="signal peptide" evidence="1">
    <location>
        <begin position="1"/>
        <end position="29"/>
    </location>
</feature>
<dbReference type="Pfam" id="PF01551">
    <property type="entry name" value="Peptidase_M23"/>
    <property type="match status" value="1"/>
</dbReference>
<comment type="caution">
    <text evidence="3">The sequence shown here is derived from an EMBL/GenBank/DDBJ whole genome shotgun (WGS) entry which is preliminary data.</text>
</comment>
<dbReference type="InterPro" id="IPR016047">
    <property type="entry name" value="M23ase_b-sheet_dom"/>
</dbReference>
<dbReference type="GO" id="GO:0004222">
    <property type="term" value="F:metalloendopeptidase activity"/>
    <property type="evidence" value="ECO:0007669"/>
    <property type="project" value="TreeGrafter"/>
</dbReference>
<evidence type="ECO:0000313" key="3">
    <source>
        <dbReference type="EMBL" id="MBO8452114.1"/>
    </source>
</evidence>
<dbReference type="EMBL" id="JADIMI010000042">
    <property type="protein sequence ID" value="MBO8452114.1"/>
    <property type="molecule type" value="Genomic_DNA"/>
</dbReference>
<dbReference type="CDD" id="cd12797">
    <property type="entry name" value="M23_peptidase"/>
    <property type="match status" value="1"/>
</dbReference>
<feature type="domain" description="LysM" evidence="2">
    <location>
        <begin position="314"/>
        <end position="358"/>
    </location>
</feature>